<comment type="caution">
    <text evidence="2">The sequence shown here is derived from an EMBL/GenBank/DDBJ whole genome shotgun (WGS) entry which is preliminary data.</text>
</comment>
<dbReference type="Pfam" id="PF05729">
    <property type="entry name" value="NACHT"/>
    <property type="match status" value="1"/>
</dbReference>
<protein>
    <submittedName>
        <fullName evidence="2">NACHT domain-containing protein</fullName>
    </submittedName>
</protein>
<dbReference type="PANTHER" id="PTHR23150">
    <property type="entry name" value="SULFATASE MODIFYING FACTOR 1, 2"/>
    <property type="match status" value="1"/>
</dbReference>
<accession>A0A426TYE9</accession>
<dbReference type="Proteomes" id="UP000280307">
    <property type="component" value="Unassembled WGS sequence"/>
</dbReference>
<dbReference type="Pfam" id="PF03781">
    <property type="entry name" value="FGE-sulfatase"/>
    <property type="match status" value="1"/>
</dbReference>
<organism evidence="2 3">
    <name type="scientific">Candidatus Viridilinea halotolerans</name>
    <dbReference type="NCBI Taxonomy" id="2491704"/>
    <lineage>
        <taxon>Bacteria</taxon>
        <taxon>Bacillati</taxon>
        <taxon>Chloroflexota</taxon>
        <taxon>Chloroflexia</taxon>
        <taxon>Chloroflexales</taxon>
        <taxon>Chloroflexineae</taxon>
        <taxon>Oscillochloridaceae</taxon>
        <taxon>Candidatus Viridilinea</taxon>
    </lineage>
</organism>
<dbReference type="PROSITE" id="PS50837">
    <property type="entry name" value="NACHT"/>
    <property type="match status" value="1"/>
</dbReference>
<name>A0A426TYE9_9CHLR</name>
<dbReference type="Gene3D" id="3.40.50.300">
    <property type="entry name" value="P-loop containing nucleotide triphosphate hydrolases"/>
    <property type="match status" value="1"/>
</dbReference>
<dbReference type="InterPro" id="IPR007111">
    <property type="entry name" value="NACHT_NTPase"/>
</dbReference>
<dbReference type="SUPFAM" id="SSF56436">
    <property type="entry name" value="C-type lectin-like"/>
    <property type="match status" value="1"/>
</dbReference>
<evidence type="ECO:0000259" key="1">
    <source>
        <dbReference type="PROSITE" id="PS50837"/>
    </source>
</evidence>
<dbReference type="InterPro" id="IPR042095">
    <property type="entry name" value="SUMF_sf"/>
</dbReference>
<feature type="domain" description="NACHT" evidence="1">
    <location>
        <begin position="291"/>
        <end position="423"/>
    </location>
</feature>
<reference evidence="2 3" key="1">
    <citation type="submission" date="2018-12" db="EMBL/GenBank/DDBJ databases">
        <title>Genome Sequence of Candidatus Viridilinea halotolerans isolated from saline sulfide-rich spring.</title>
        <authorList>
            <person name="Grouzdev D.S."/>
            <person name="Burganskaya E.I."/>
            <person name="Krutkina M.S."/>
            <person name="Sukhacheva M.V."/>
            <person name="Gorlenko V.M."/>
        </authorList>
    </citation>
    <scope>NUCLEOTIDE SEQUENCE [LARGE SCALE GENOMIC DNA]</scope>
    <source>
        <strain evidence="2">Chok-6</strain>
    </source>
</reference>
<dbReference type="SUPFAM" id="SSF52540">
    <property type="entry name" value="P-loop containing nucleoside triphosphate hydrolases"/>
    <property type="match status" value="1"/>
</dbReference>
<dbReference type="InterPro" id="IPR027417">
    <property type="entry name" value="P-loop_NTPase"/>
</dbReference>
<dbReference type="PANTHER" id="PTHR23150:SF19">
    <property type="entry name" value="FORMYLGLYCINE-GENERATING ENZYME"/>
    <property type="match status" value="1"/>
</dbReference>
<sequence length="1031" mass="113794">MFSTALTAVITGLFEAAGGELWQRFRQYTATRQQHHFDAAVQAAYHAVVAADPKARAALELFAQPSPERQKLLQIALEELLFSANPNHGRLNDAYRRQIGYLALLREQQQLPPWPAVEPHLNALIKQLRTTSAADPVLAILNLNPVERAQCDAIIATRRASEATVNILQRIDERLLELCTLLEAPSPNVEVNINADHGSSIAHTPVQIILDAYRNLQHLTAPDLEQLYTSYRNLLRQTYTNLGIHAFVQLGEATTVPLNQVYVNLTATRLNPSVPGQQPILPLHDLVRDIPNLVLLGSAGSGKTTLIRRLILALVEGDAHHHFDLTSAMLPMVFPLAAFTALPNHSTYPSPLSTLRDWFAQQQEPDYTPLLHRALITGNAFVIFDGLDELASAAERTMMRTTIEQFMRTWSAPGNRFLVTSRPLDYTAALLDGRLFTHAKLEPLTPAQRQQMVVAYGSADAAKRLHQTLACNPVAREMARSPLLLMLMLALANRGEDLPTRRTPLIARCFQLLAEGWRRERPLHATVPPPLDPHTNQAISADLIMSALGVAALRVRSKRSPRVTQHDNLFRHLKQVRHDLYAVPRLALEGDAKTWLTLVAQHTDLIRLDQSTDSINAIHFIHPSFREYCAGRALVAVEVEADQITTHGHTFGGDPAWRELFCHALASAPPDVAEELLEALLDAEDDPTTPGSAALNAGAALAERDDATLDPGLRRATLNKLINLLADPQPTVAIRVEAGHILGRLGDPRLLDPSHGEARGHPHGELPSYWCPLAPGTLALGDARDHPLRPVELTYSYQIGRYPVSNAEFQHFLAANGSTGYDLAQPWWTPVGRTILPLLQRSVPKFWHDWRYTSPSQPVVGITWYEAVAYAQWLSVIGHQRGWLEAHETLRLPTWIEWEYAARAPHCPTYPWGNTPPTATHANYSATAIWRPTPVGCFPQGAAACGAHDMAGNVLEWIASAAVQPWATQPLTDSNPSANVLVADSSFSDLATHLHCGARASAMPECEDENRGFRLVRIARATAPDSAIAQK</sequence>
<evidence type="ECO:0000313" key="3">
    <source>
        <dbReference type="Proteomes" id="UP000280307"/>
    </source>
</evidence>
<dbReference type="InterPro" id="IPR051043">
    <property type="entry name" value="Sulfatase_Mod_Factor_Kinase"/>
</dbReference>
<dbReference type="InterPro" id="IPR016187">
    <property type="entry name" value="CTDL_fold"/>
</dbReference>
<dbReference type="AlphaFoldDB" id="A0A426TYE9"/>
<dbReference type="GO" id="GO:0120147">
    <property type="term" value="F:formylglycine-generating oxidase activity"/>
    <property type="evidence" value="ECO:0007669"/>
    <property type="project" value="TreeGrafter"/>
</dbReference>
<dbReference type="EMBL" id="RSAS01000484">
    <property type="protein sequence ID" value="RRR70929.1"/>
    <property type="molecule type" value="Genomic_DNA"/>
</dbReference>
<evidence type="ECO:0000313" key="2">
    <source>
        <dbReference type="EMBL" id="RRR70929.1"/>
    </source>
</evidence>
<dbReference type="Gene3D" id="3.90.1580.10">
    <property type="entry name" value="paralog of FGE (formylglycine-generating enzyme)"/>
    <property type="match status" value="1"/>
</dbReference>
<gene>
    <name evidence="2" type="ORF">EI684_12340</name>
</gene>
<dbReference type="InterPro" id="IPR005532">
    <property type="entry name" value="SUMF_dom"/>
</dbReference>
<proteinExistence type="predicted"/>